<proteinExistence type="predicted"/>
<keyword evidence="3" id="KW-1185">Reference proteome</keyword>
<feature type="non-terminal residue" evidence="2">
    <location>
        <position position="105"/>
    </location>
</feature>
<evidence type="ECO:0000313" key="2">
    <source>
        <dbReference type="EMBL" id="TGD56200.1"/>
    </source>
</evidence>
<keyword evidence="2" id="KW-0540">Nuclease</keyword>
<evidence type="ECO:0000313" key="3">
    <source>
        <dbReference type="Proteomes" id="UP000298196"/>
    </source>
</evidence>
<comment type="caution">
    <text evidence="2">The sequence shown here is derived from an EMBL/GenBank/DDBJ whole genome shotgun (WGS) entry which is preliminary data.</text>
</comment>
<dbReference type="GO" id="GO:0004519">
    <property type="term" value="F:endonuclease activity"/>
    <property type="evidence" value="ECO:0007669"/>
    <property type="project" value="UniProtKB-KW"/>
</dbReference>
<feature type="region of interest" description="Disordered" evidence="1">
    <location>
        <begin position="83"/>
        <end position="105"/>
    </location>
</feature>
<protein>
    <submittedName>
        <fullName evidence="2">Type III restriction endonuclease subunit R</fullName>
    </submittedName>
</protein>
<dbReference type="Proteomes" id="UP000298196">
    <property type="component" value="Unassembled WGS sequence"/>
</dbReference>
<dbReference type="EMBL" id="PYKI01002229">
    <property type="protein sequence ID" value="TGD56200.1"/>
    <property type="molecule type" value="Genomic_DNA"/>
</dbReference>
<sequence>NEPENNAPRIKTLSLFFIDSIKSYRDDEGWLKLKFECLLKKKLMQLIDDYQRKTLPREVEYRSFLQATLASLHSDNRNVHAGYCGDDRGSGDVASQAQVGASLRA</sequence>
<dbReference type="AlphaFoldDB" id="A0A4Z0L4J5"/>
<reference evidence="2 3" key="1">
    <citation type="submission" date="2018-03" db="EMBL/GenBank/DDBJ databases">
        <title>Non-Typhoidal Salmonella genome sequencing and assembly.</title>
        <authorList>
            <person name="Matchawe C."/>
        </authorList>
    </citation>
    <scope>NUCLEOTIDE SEQUENCE [LARGE SCALE GENOMIC DNA]</scope>
    <source>
        <strain evidence="2 3">22sa</strain>
    </source>
</reference>
<keyword evidence="2" id="KW-0378">Hydrolase</keyword>
<organism evidence="2 3">
    <name type="scientific">Salmonella enterica subsp. enterica serovar Poona</name>
    <dbReference type="NCBI Taxonomy" id="436295"/>
    <lineage>
        <taxon>Bacteria</taxon>
        <taxon>Pseudomonadati</taxon>
        <taxon>Pseudomonadota</taxon>
        <taxon>Gammaproteobacteria</taxon>
        <taxon>Enterobacterales</taxon>
        <taxon>Enterobacteriaceae</taxon>
        <taxon>Salmonella</taxon>
    </lineage>
</organism>
<evidence type="ECO:0000256" key="1">
    <source>
        <dbReference type="SAM" id="MobiDB-lite"/>
    </source>
</evidence>
<name>A0A4Z0L4J5_SALET</name>
<accession>A0A4Z0L4J5</accession>
<keyword evidence="2" id="KW-0255">Endonuclease</keyword>
<gene>
    <name evidence="2" type="ORF">C9F07_21745</name>
</gene>
<feature type="non-terminal residue" evidence="2">
    <location>
        <position position="1"/>
    </location>
</feature>